<evidence type="ECO:0000256" key="1">
    <source>
        <dbReference type="SAM" id="MobiDB-lite"/>
    </source>
</evidence>
<gene>
    <name evidence="2" type="ORF">FSB64_42250</name>
</gene>
<feature type="non-terminal residue" evidence="2">
    <location>
        <position position="106"/>
    </location>
</feature>
<dbReference type="EMBL" id="VOMC01000248">
    <property type="protein sequence ID" value="NVI09980.1"/>
    <property type="molecule type" value="Genomic_DNA"/>
</dbReference>
<protein>
    <submittedName>
        <fullName evidence="2">Uncharacterized protein</fullName>
    </submittedName>
</protein>
<sequence length="106" mass="11737">MQQMPSTNAVEARLKTGSGRDPQPSIREVHFTVPAEPTAAPDIHFPLGARIVTPGRWYTHHGIYVASGLVVGCRRLSSSLRRSPAEKARLANFTHDRTVREYSEAD</sequence>
<keyword evidence="3" id="KW-1185">Reference proteome</keyword>
<comment type="caution">
    <text evidence="2">The sequence shown here is derived from an EMBL/GenBank/DDBJ whole genome shotgun (WGS) entry which is preliminary data.</text>
</comment>
<evidence type="ECO:0000313" key="3">
    <source>
        <dbReference type="Proteomes" id="UP000821598"/>
    </source>
</evidence>
<dbReference type="Proteomes" id="UP000821598">
    <property type="component" value="Unassembled WGS sequence"/>
</dbReference>
<evidence type="ECO:0000313" key="2">
    <source>
        <dbReference type="EMBL" id="NVI09980.1"/>
    </source>
</evidence>
<reference evidence="2 3" key="1">
    <citation type="submission" date="2019-08" db="EMBL/GenBank/DDBJ databases">
        <title>Paraburkholderia simonii sp. nov. and P. youngii sp. nov. Brazilian and Mexican Mimosa-associated rhizobia.</title>
        <authorList>
            <person name="Mavima L."/>
            <person name="Beukes C.W."/>
            <person name="Palmer M."/>
            <person name="De Meyer S.E."/>
            <person name="James E.K."/>
            <person name="Maluk M."/>
            <person name="Avontuur J.R."/>
            <person name="Chan W.Y."/>
            <person name="Venter S.N."/>
            <person name="Steenkamp E.T."/>
        </authorList>
    </citation>
    <scope>NUCLEOTIDE SEQUENCE [LARGE SCALE GENOMIC DNA]</scope>
    <source>
        <strain evidence="2 3">JPY454</strain>
    </source>
</reference>
<name>A0ABX2NZQ6_9BURK</name>
<proteinExistence type="predicted"/>
<organism evidence="2 3">
    <name type="scientific">Paraburkholderia youngii</name>
    <dbReference type="NCBI Taxonomy" id="2782701"/>
    <lineage>
        <taxon>Bacteria</taxon>
        <taxon>Pseudomonadati</taxon>
        <taxon>Pseudomonadota</taxon>
        <taxon>Betaproteobacteria</taxon>
        <taxon>Burkholderiales</taxon>
        <taxon>Burkholderiaceae</taxon>
        <taxon>Paraburkholderia</taxon>
    </lineage>
</organism>
<feature type="region of interest" description="Disordered" evidence="1">
    <location>
        <begin position="1"/>
        <end position="25"/>
    </location>
</feature>
<accession>A0ABX2NZQ6</accession>